<dbReference type="Gene3D" id="1.10.3430.10">
    <property type="entry name" value="Ammonium transporter AmtB like domains"/>
    <property type="match status" value="1"/>
</dbReference>
<feature type="transmembrane region" description="Helical" evidence="8">
    <location>
        <begin position="301"/>
        <end position="319"/>
    </location>
</feature>
<dbReference type="FunCoup" id="A5DYQ2">
    <property type="interactions" value="333"/>
</dbReference>
<feature type="transmembrane region" description="Helical" evidence="8">
    <location>
        <begin position="379"/>
        <end position="404"/>
    </location>
</feature>
<feature type="transmembrane region" description="Helical" evidence="8">
    <location>
        <begin position="26"/>
        <end position="48"/>
    </location>
</feature>
<keyword evidence="12" id="KW-1185">Reference proteome</keyword>
<dbReference type="InterPro" id="IPR029020">
    <property type="entry name" value="Ammonium/urea_transptr"/>
</dbReference>
<dbReference type="SUPFAM" id="SSF111352">
    <property type="entry name" value="Ammonium transporter"/>
    <property type="match status" value="1"/>
</dbReference>
<evidence type="ECO:0000256" key="6">
    <source>
        <dbReference type="ARBA" id="ARBA00023136"/>
    </source>
</evidence>
<evidence type="ECO:0000256" key="1">
    <source>
        <dbReference type="ARBA" id="ARBA00004141"/>
    </source>
</evidence>
<feature type="transmembrane region" description="Helical" evidence="8">
    <location>
        <begin position="146"/>
        <end position="168"/>
    </location>
</feature>
<dbReference type="GO" id="GO:0005886">
    <property type="term" value="C:plasma membrane"/>
    <property type="evidence" value="ECO:0007669"/>
    <property type="project" value="UniProtKB-SubCell"/>
</dbReference>
<dbReference type="InterPro" id="IPR018047">
    <property type="entry name" value="Ammonium_transpt_CS"/>
</dbReference>
<keyword evidence="5 8" id="KW-1133">Transmembrane helix</keyword>
<feature type="transmembrane region" description="Helical" evidence="8">
    <location>
        <begin position="217"/>
        <end position="237"/>
    </location>
</feature>
<dbReference type="STRING" id="379508.A5DYQ2"/>
<gene>
    <name evidence="11" type="ORF">LELG_02489</name>
</gene>
<feature type="transmembrane region" description="Helical" evidence="8">
    <location>
        <begin position="340"/>
        <end position="359"/>
    </location>
</feature>
<evidence type="ECO:0000313" key="11">
    <source>
        <dbReference type="EMBL" id="EDK44310.1"/>
    </source>
</evidence>
<dbReference type="GO" id="GO:0008519">
    <property type="term" value="F:ammonium channel activity"/>
    <property type="evidence" value="ECO:0007669"/>
    <property type="project" value="InterPro"/>
</dbReference>
<keyword evidence="4 8" id="KW-0812">Transmembrane</keyword>
<evidence type="ECO:0000256" key="4">
    <source>
        <dbReference type="ARBA" id="ARBA00022692"/>
    </source>
</evidence>
<dbReference type="NCBIfam" id="TIGR00836">
    <property type="entry name" value="amt"/>
    <property type="match status" value="1"/>
</dbReference>
<keyword evidence="6 8" id="KW-0472">Membrane</keyword>
<dbReference type="VEuPathDB" id="FungiDB:LELG_02489"/>
<dbReference type="Proteomes" id="UP000001996">
    <property type="component" value="Unassembled WGS sequence"/>
</dbReference>
<dbReference type="Pfam" id="PF00909">
    <property type="entry name" value="Ammonium_transp"/>
    <property type="match status" value="1"/>
</dbReference>
<dbReference type="GO" id="GO:0019740">
    <property type="term" value="P:nitrogen utilization"/>
    <property type="evidence" value="ECO:0007669"/>
    <property type="project" value="UniProtKB-ARBA"/>
</dbReference>
<dbReference type="OrthoDB" id="534912at2759"/>
<dbReference type="PROSITE" id="PS01219">
    <property type="entry name" value="AMMONIUM_TRANSP"/>
    <property type="match status" value="1"/>
</dbReference>
<comment type="subcellular location">
    <subcellularLocation>
        <location evidence="8">Cell membrane</location>
        <topology evidence="8">Multi-pass membrane protein</topology>
    </subcellularLocation>
    <subcellularLocation>
        <location evidence="1">Membrane</location>
        <topology evidence="1">Multi-pass membrane protein</topology>
    </subcellularLocation>
</comment>
<feature type="transmembrane region" description="Helical" evidence="8">
    <location>
        <begin position="188"/>
        <end position="205"/>
    </location>
</feature>
<evidence type="ECO:0000256" key="5">
    <source>
        <dbReference type="ARBA" id="ARBA00022989"/>
    </source>
</evidence>
<evidence type="ECO:0000313" key="12">
    <source>
        <dbReference type="Proteomes" id="UP000001996"/>
    </source>
</evidence>
<organism evidence="11 12">
    <name type="scientific">Lodderomyces elongisporus (strain ATCC 11503 / CBS 2605 / JCM 1781 / NBRC 1676 / NRRL YB-4239)</name>
    <name type="common">Yeast</name>
    <name type="synonym">Saccharomyces elongisporus</name>
    <dbReference type="NCBI Taxonomy" id="379508"/>
    <lineage>
        <taxon>Eukaryota</taxon>
        <taxon>Fungi</taxon>
        <taxon>Dikarya</taxon>
        <taxon>Ascomycota</taxon>
        <taxon>Saccharomycotina</taxon>
        <taxon>Pichiomycetes</taxon>
        <taxon>Debaryomycetaceae</taxon>
        <taxon>Candida/Lodderomyces clade</taxon>
        <taxon>Lodderomyces</taxon>
    </lineage>
</organism>
<protein>
    <recommendedName>
        <fullName evidence="8">Ammonium transporter</fullName>
    </recommendedName>
</protein>
<keyword evidence="3 8" id="KW-0813">Transport</keyword>
<dbReference type="HOGENOM" id="CLU_000445_33_0_1"/>
<keyword evidence="7 8" id="KW-0924">Ammonia transport</keyword>
<feature type="transmembrane region" description="Helical" evidence="8">
    <location>
        <begin position="277"/>
        <end position="295"/>
    </location>
</feature>
<name>A5DYQ2_LODEL</name>
<dbReference type="FunFam" id="1.10.3430.10:FF:000003">
    <property type="entry name" value="Ammonium transporter"/>
    <property type="match status" value="1"/>
</dbReference>
<accession>A5DYQ2</accession>
<dbReference type="PANTHER" id="PTHR43029:SF4">
    <property type="entry name" value="AMMONIUM TRANSPORTER MEP1-RELATED"/>
    <property type="match status" value="1"/>
</dbReference>
<feature type="domain" description="Ammonium transporter AmtB-like" evidence="10">
    <location>
        <begin position="30"/>
        <end position="433"/>
    </location>
</feature>
<feature type="region of interest" description="Disordered" evidence="9">
    <location>
        <begin position="547"/>
        <end position="575"/>
    </location>
</feature>
<feature type="transmembrane region" description="Helical" evidence="8">
    <location>
        <begin position="60"/>
        <end position="78"/>
    </location>
</feature>
<dbReference type="InParanoid" id="A5DYQ2"/>
<reference evidence="11 12" key="1">
    <citation type="journal article" date="2009" name="Nature">
        <title>Evolution of pathogenicity and sexual reproduction in eight Candida genomes.</title>
        <authorList>
            <person name="Butler G."/>
            <person name="Rasmussen M.D."/>
            <person name="Lin M.F."/>
            <person name="Santos M.A."/>
            <person name="Sakthikumar S."/>
            <person name="Munro C.A."/>
            <person name="Rheinbay E."/>
            <person name="Grabherr M."/>
            <person name="Forche A."/>
            <person name="Reedy J.L."/>
            <person name="Agrafioti I."/>
            <person name="Arnaud M.B."/>
            <person name="Bates S."/>
            <person name="Brown A.J."/>
            <person name="Brunke S."/>
            <person name="Costanzo M.C."/>
            <person name="Fitzpatrick D.A."/>
            <person name="de Groot P.W."/>
            <person name="Harris D."/>
            <person name="Hoyer L.L."/>
            <person name="Hube B."/>
            <person name="Klis F.M."/>
            <person name="Kodira C."/>
            <person name="Lennard N."/>
            <person name="Logue M.E."/>
            <person name="Martin R."/>
            <person name="Neiman A.M."/>
            <person name="Nikolaou E."/>
            <person name="Quail M.A."/>
            <person name="Quinn J."/>
            <person name="Santos M.C."/>
            <person name="Schmitzberger F.F."/>
            <person name="Sherlock G."/>
            <person name="Shah P."/>
            <person name="Silverstein K.A."/>
            <person name="Skrzypek M.S."/>
            <person name="Soll D."/>
            <person name="Staggs R."/>
            <person name="Stansfield I."/>
            <person name="Stumpf M.P."/>
            <person name="Sudbery P.E."/>
            <person name="Srikantha T."/>
            <person name="Zeng Q."/>
            <person name="Berman J."/>
            <person name="Berriman M."/>
            <person name="Heitman J."/>
            <person name="Gow N.A."/>
            <person name="Lorenz M.C."/>
            <person name="Birren B.W."/>
            <person name="Kellis M."/>
            <person name="Cuomo C.A."/>
        </authorList>
    </citation>
    <scope>NUCLEOTIDE SEQUENCE [LARGE SCALE GENOMIC DNA]</scope>
    <source>
        <strain evidence="12">ATCC 11503 / BCRC 21390 / CBS 2605 / JCM 1781 / NBRC 1676 / NRRL YB-4239</strain>
    </source>
</reference>
<comment type="similarity">
    <text evidence="2 8">Belongs to the ammonia transporter channel (TC 1.A.11.2) family.</text>
</comment>
<dbReference type="InterPro" id="IPR001905">
    <property type="entry name" value="Ammonium_transpt"/>
</dbReference>
<dbReference type="InterPro" id="IPR024041">
    <property type="entry name" value="NH4_transpt_AmtB-like_dom"/>
</dbReference>
<evidence type="ECO:0000256" key="8">
    <source>
        <dbReference type="RuleBase" id="RU362002"/>
    </source>
</evidence>
<dbReference type="KEGG" id="lel:PVL30_003327"/>
<dbReference type="PANTHER" id="PTHR43029">
    <property type="entry name" value="AMMONIUM TRANSPORTER MEP2"/>
    <property type="match status" value="1"/>
</dbReference>
<evidence type="ECO:0000256" key="3">
    <source>
        <dbReference type="ARBA" id="ARBA00022448"/>
    </source>
</evidence>
<proteinExistence type="inferred from homology"/>
<feature type="transmembrane region" description="Helical" evidence="8">
    <location>
        <begin position="117"/>
        <end position="139"/>
    </location>
</feature>
<feature type="transmembrane region" description="Helical" evidence="8">
    <location>
        <begin position="249"/>
        <end position="270"/>
    </location>
</feature>
<dbReference type="AlphaFoldDB" id="A5DYQ2"/>
<dbReference type="OMA" id="FNAGSWL"/>
<dbReference type="eggNOG" id="KOG0682">
    <property type="taxonomic scope" value="Eukaryota"/>
</dbReference>
<evidence type="ECO:0000256" key="2">
    <source>
        <dbReference type="ARBA" id="ARBA00005887"/>
    </source>
</evidence>
<feature type="compositionally biased region" description="Polar residues" evidence="9">
    <location>
        <begin position="550"/>
        <end position="562"/>
    </location>
</feature>
<sequence length="575" mass="64136">MTEEVIKQLLTRRQLFTQNLEYDESYVLLFTIASAMIWIMVPGLAFLYSGLARRKSALSMIWIVIMSSFIGIFQWYFWGYSLAFSDKSTNPFIGDLHFFGFKNLLGASSDDLDFPQLAFAIFQLQFLLVTLAILAGGCIGERGRFLPAMVFLFCWATIVYCPVVYWIWGGGWAMNYKSGALDYAGGGPVEILSGVSAFVYSAFLGRRNETLMINYRPHNISTVFLGTALLYVGWLFFNGFSCANPSVKVAYSMMNTHLCGAFGAISWCLLDFRLENKWSMVAVCSGCISGLVAATPSSGMIPLWASVILGVVAGIVCNLSTKIKYLCHVDDSLDVWAEHGVAGVIGLLFNALFGSATVIGYDGVTTHEGGWIDHNWKQLYIQIAYILATFAYAGVVTAILCFVINKIPGLHLRVDYNGEEMGVDEDQIGEFAYDYVEVRRDFLDWGTPQDREKELEKIHAYVKEPYDEHNLGVRGSENENDIINSNNNNNNINNNSNNFKNNNSKMQAPEIINGIGGSLENDDTSGTMSDEKIQPRHLATEDHLQHQIPIHSQNPSRSQSVARTEDLEPRPYLAE</sequence>
<dbReference type="EMBL" id="CH981526">
    <property type="protein sequence ID" value="EDK44310.1"/>
    <property type="molecule type" value="Genomic_DNA"/>
</dbReference>
<evidence type="ECO:0000259" key="10">
    <source>
        <dbReference type="Pfam" id="PF00909"/>
    </source>
</evidence>
<dbReference type="GeneID" id="5233488"/>
<evidence type="ECO:0000256" key="7">
    <source>
        <dbReference type="ARBA" id="ARBA00023177"/>
    </source>
</evidence>
<evidence type="ECO:0000256" key="9">
    <source>
        <dbReference type="SAM" id="MobiDB-lite"/>
    </source>
</evidence>